<proteinExistence type="inferred from homology"/>
<reference evidence="5 6" key="1">
    <citation type="journal article" date="2022" name="Nat. Genet.">
        <title>Improved pea reference genome and pan-genome highlight genomic features and evolutionary characteristics.</title>
        <authorList>
            <person name="Yang T."/>
            <person name="Liu R."/>
            <person name="Luo Y."/>
            <person name="Hu S."/>
            <person name="Wang D."/>
            <person name="Wang C."/>
            <person name="Pandey M.K."/>
            <person name="Ge S."/>
            <person name="Xu Q."/>
            <person name="Li N."/>
            <person name="Li G."/>
            <person name="Huang Y."/>
            <person name="Saxena R.K."/>
            <person name="Ji Y."/>
            <person name="Li M."/>
            <person name="Yan X."/>
            <person name="He Y."/>
            <person name="Liu Y."/>
            <person name="Wang X."/>
            <person name="Xiang C."/>
            <person name="Varshney R.K."/>
            <person name="Ding H."/>
            <person name="Gao S."/>
            <person name="Zong X."/>
        </authorList>
    </citation>
    <scope>NUCLEOTIDE SEQUENCE [LARGE SCALE GENOMIC DNA]</scope>
    <source>
        <strain evidence="5 6">cv. Zhongwan 6</strain>
    </source>
</reference>
<organism evidence="5 6">
    <name type="scientific">Pisum sativum</name>
    <name type="common">Garden pea</name>
    <name type="synonym">Lathyrus oleraceus</name>
    <dbReference type="NCBI Taxonomy" id="3888"/>
    <lineage>
        <taxon>Eukaryota</taxon>
        <taxon>Viridiplantae</taxon>
        <taxon>Streptophyta</taxon>
        <taxon>Embryophyta</taxon>
        <taxon>Tracheophyta</taxon>
        <taxon>Spermatophyta</taxon>
        <taxon>Magnoliopsida</taxon>
        <taxon>eudicotyledons</taxon>
        <taxon>Gunneridae</taxon>
        <taxon>Pentapetalae</taxon>
        <taxon>rosids</taxon>
        <taxon>fabids</taxon>
        <taxon>Fabales</taxon>
        <taxon>Fabaceae</taxon>
        <taxon>Papilionoideae</taxon>
        <taxon>50 kb inversion clade</taxon>
        <taxon>NPAAA clade</taxon>
        <taxon>Hologalegina</taxon>
        <taxon>IRL clade</taxon>
        <taxon>Fabeae</taxon>
        <taxon>Lathyrus</taxon>
    </lineage>
</organism>
<gene>
    <name evidence="5" type="ORF">KIW84_010411</name>
</gene>
<keyword evidence="6" id="KW-1185">Reference proteome</keyword>
<dbReference type="InterPro" id="IPR050481">
    <property type="entry name" value="UDP-glycosyltransf_plant"/>
</dbReference>
<dbReference type="Gramene" id="Psat01G0041100-T1">
    <property type="protein sequence ID" value="KAI5440930.1"/>
    <property type="gene ID" value="KIW84_010411"/>
</dbReference>
<evidence type="ECO:0000256" key="2">
    <source>
        <dbReference type="ARBA" id="ARBA00022679"/>
    </source>
</evidence>
<protein>
    <recommendedName>
        <fullName evidence="4">Glycosyltransferase</fullName>
        <ecNumber evidence="4">2.4.1.-</ecNumber>
    </recommendedName>
</protein>
<dbReference type="FunFam" id="3.40.50.2000:FF:000056">
    <property type="entry name" value="Glycosyltransferase"/>
    <property type="match status" value="1"/>
</dbReference>
<name>A0A9D5BDP1_PEA</name>
<dbReference type="Proteomes" id="UP001058974">
    <property type="component" value="Chromosome 1"/>
</dbReference>
<dbReference type="AlphaFoldDB" id="A0A9D5BDP1"/>
<dbReference type="PANTHER" id="PTHR48048:SF81">
    <property type="entry name" value="GLYCOSYLTRANSFERASE"/>
    <property type="match status" value="1"/>
</dbReference>
<evidence type="ECO:0000313" key="6">
    <source>
        <dbReference type="Proteomes" id="UP001058974"/>
    </source>
</evidence>
<accession>A0A9D5BDP1</accession>
<keyword evidence="2 3" id="KW-0808">Transferase</keyword>
<dbReference type="Gene3D" id="3.40.50.2000">
    <property type="entry name" value="Glycogen Phosphorylase B"/>
    <property type="match status" value="2"/>
</dbReference>
<evidence type="ECO:0000313" key="5">
    <source>
        <dbReference type="EMBL" id="KAI5440930.1"/>
    </source>
</evidence>
<dbReference type="SUPFAM" id="SSF53756">
    <property type="entry name" value="UDP-Glycosyltransferase/glycogen phosphorylase"/>
    <property type="match status" value="1"/>
</dbReference>
<dbReference type="CDD" id="cd03784">
    <property type="entry name" value="GT1_Gtf-like"/>
    <property type="match status" value="1"/>
</dbReference>
<dbReference type="EMBL" id="JAMSHJ010000001">
    <property type="protein sequence ID" value="KAI5440930.1"/>
    <property type="molecule type" value="Genomic_DNA"/>
</dbReference>
<comment type="similarity">
    <text evidence="1 3">Belongs to the UDP-glycosyltransferase family.</text>
</comment>
<dbReference type="InterPro" id="IPR035595">
    <property type="entry name" value="UDP_glycos_trans_CS"/>
</dbReference>
<evidence type="ECO:0000256" key="4">
    <source>
        <dbReference type="RuleBase" id="RU362057"/>
    </source>
</evidence>
<sequence>MKISKNVFSKNDCRASSQDFPRLSYSQIMHDIIHTINNTCVETYFNIDIIESLLFQSLIAMTKFEVVFVATPAIGNIVPVVEFANHLTKHNPQFSATILIVTVPQRLLVNTYIQSLSSSTTNLRFIHLPPVDPPTSDQYQSFVTYISLLMQNQKNNIKNTLLNLTSSTESTSESVKLAALFVDMFSTTLIDVANEISVPCYLFFASPASFLGFMLHLPSTESLESETEFEIPSFKNPLPKVILPSLVLNKKTGAYSWMSYHGERYKETKGIIINTVQELEPYSLQSLYNDLDLPPVYPIGPILDLDGPAQWDPNPVQYNYIMEWLDMQVPGSVVFLCFGSLGSLEVKQAEQIAIGLERAGIRFLWALREPPKARLDDPRDYASYENVLPNGFLKRTVGMGIVCGWVPQAKVLAHKAVGGFVSHCGWNSILESLWYGVPIATWPVYAEQQMNAFEMVRELGLAVEIRLDYTKGGDLVRAEEIENGVTKLKNGSDEIKRKVKDMSEKCRVALTENGSSYNNLVSLIKELTK</sequence>
<dbReference type="EC" id="2.4.1.-" evidence="4"/>
<dbReference type="PANTHER" id="PTHR48048">
    <property type="entry name" value="GLYCOSYLTRANSFERASE"/>
    <property type="match status" value="1"/>
</dbReference>
<evidence type="ECO:0000256" key="1">
    <source>
        <dbReference type="ARBA" id="ARBA00009995"/>
    </source>
</evidence>
<dbReference type="Pfam" id="PF00201">
    <property type="entry name" value="UDPGT"/>
    <property type="match status" value="1"/>
</dbReference>
<dbReference type="GO" id="GO:0035251">
    <property type="term" value="F:UDP-glucosyltransferase activity"/>
    <property type="evidence" value="ECO:0007669"/>
    <property type="project" value="InterPro"/>
</dbReference>
<dbReference type="PROSITE" id="PS00375">
    <property type="entry name" value="UDPGT"/>
    <property type="match status" value="1"/>
</dbReference>
<keyword evidence="3" id="KW-0328">Glycosyltransferase</keyword>
<comment type="caution">
    <text evidence="5">The sequence shown here is derived from an EMBL/GenBank/DDBJ whole genome shotgun (WGS) entry which is preliminary data.</text>
</comment>
<evidence type="ECO:0000256" key="3">
    <source>
        <dbReference type="RuleBase" id="RU003718"/>
    </source>
</evidence>
<dbReference type="InterPro" id="IPR002213">
    <property type="entry name" value="UDP_glucos_trans"/>
</dbReference>